<evidence type="ECO:0000256" key="7">
    <source>
        <dbReference type="ARBA" id="ARBA00023136"/>
    </source>
</evidence>
<comment type="subcellular location">
    <subcellularLocation>
        <location evidence="2">Host endosome</location>
    </subcellularLocation>
    <subcellularLocation>
        <location evidence="1">Virion membrane</location>
    </subcellularLocation>
</comment>
<accession>A0A1C9KBI8</accession>
<dbReference type="PIRSF" id="PIRSF015793">
    <property type="entry name" value="VAC_EEV"/>
    <property type="match status" value="1"/>
</dbReference>
<evidence type="ECO:0000256" key="5">
    <source>
        <dbReference type="ARBA" id="ARBA00023026"/>
    </source>
</evidence>
<dbReference type="OrthoDB" id="5986at10239"/>
<keyword evidence="6" id="KW-1039">Host endosome</keyword>
<dbReference type="Proteomes" id="UP000201873">
    <property type="component" value="Segment"/>
</dbReference>
<dbReference type="SUPFAM" id="SSF53098">
    <property type="entry name" value="Ribonuclease H-like"/>
    <property type="match status" value="1"/>
</dbReference>
<organism evidence="11 12">
    <name type="scientific">Skunkpox virus</name>
    <dbReference type="NCBI Taxonomy" id="160796"/>
    <lineage>
        <taxon>Viruses</taxon>
        <taxon>Varidnaviria</taxon>
        <taxon>Bamfordvirae</taxon>
        <taxon>Nucleocytoviricota</taxon>
        <taxon>Pokkesviricetes</taxon>
        <taxon>Chitovirales</taxon>
        <taxon>Poxviridae</taxon>
        <taxon>Chordopoxvirinae</taxon>
        <taxon>Orthopoxvirus</taxon>
        <taxon>Orthopoxvirus skunkpox</taxon>
    </lineage>
</organism>
<dbReference type="GO" id="GO:0039701">
    <property type="term" value="P:microtubule-dependent intracellular transport of viral material towards cell periphery"/>
    <property type="evidence" value="ECO:0007669"/>
    <property type="project" value="UniProtKB-KW"/>
</dbReference>
<dbReference type="GO" id="GO:0044174">
    <property type="term" value="C:host cell endosome"/>
    <property type="evidence" value="ECO:0007669"/>
    <property type="project" value="UniProtKB-SubCell"/>
</dbReference>
<dbReference type="KEGG" id="vg:29057626"/>
<evidence type="ECO:0000256" key="4">
    <source>
        <dbReference type="ARBA" id="ARBA00022844"/>
    </source>
</evidence>
<evidence type="ECO:0000256" key="1">
    <source>
        <dbReference type="ARBA" id="ARBA00004182"/>
    </source>
</evidence>
<sequence length="636" mass="73474">MLNRIQTLLQTANNYETIEILRNYLRLYMILARNEEGRGIIIYDDNMDSVISMIDITKLEAIGLTHCTKLKSPPPIPMCRLFMDEIDHESHYSPKTSDYPLIDILRKRSEEQGDIALALERYGIENTDSISEMNEWLSSKGLSCYRFVKFNEYRMQKHHHTKLSRYTIIDSMIIGHIGHHYIWIKKLETYVRPEIDVLPFDIKRISSDELWTRIPSFDKVHIKTFAISVYGAITDNGPIPYMISTYPGNTFVNFNSVKELILDFLDWVKDIMTNVRTIILVGYMSNLFDIPLLTAYWPNNCEWKIYNNTLISSDGSRVIWMDAYKFSCGLSLQDYCYHWGSKPESRPFDLIKKSDAKRNIKSLVKESIASLKSLFEAFETQSGALEVLMSPCKMVSFSRIEDMFFTSAINRVTENTQLGMYYPTSSAPSLFIESSICLEHIIVNNQEANKYRIKSVLDIVSSKQYPVGRPKYVKNGTKGKLYIALCKVTVPSNEHIPIVYHDDDNTTTFDTVLTSVDIETAIRGGYSIVELGAIQWDENLPELKDHLLDSIKMIYELNAPTTNKLLEQLIENINFNNDSIISLFYTFAISYCRAFIYSIIETIDSSYISQYNYKELYISSSYKDVNELIAGQMMRL</sequence>
<dbReference type="Pfam" id="PF03337">
    <property type="entry name" value="Pox_F12L"/>
    <property type="match status" value="1"/>
</dbReference>
<keyword evidence="10" id="KW-0945">Host-virus interaction</keyword>
<evidence type="ECO:0000256" key="9">
    <source>
        <dbReference type="ARBA" id="ARBA00034828"/>
    </source>
</evidence>
<dbReference type="InterPro" id="IPR012337">
    <property type="entry name" value="RNaseH-like_sf"/>
</dbReference>
<evidence type="ECO:0000256" key="6">
    <source>
        <dbReference type="ARBA" id="ARBA00023046"/>
    </source>
</evidence>
<keyword evidence="3" id="KW-0244">Early protein</keyword>
<keyword evidence="10" id="KW-1189">Microtubular outwards viral transport</keyword>
<dbReference type="RefSeq" id="YP_009282742.1">
    <property type="nucleotide sequence ID" value="NC_031038.1"/>
</dbReference>
<dbReference type="InterPro" id="IPR005005">
    <property type="entry name" value="Poxvirus_F12L"/>
</dbReference>
<keyword evidence="5" id="KW-0843">Virulence</keyword>
<evidence type="ECO:0000256" key="2">
    <source>
        <dbReference type="ARBA" id="ARBA00004311"/>
    </source>
</evidence>
<evidence type="ECO:0000313" key="11">
    <source>
        <dbReference type="EMBL" id="AOP31527.1"/>
    </source>
</evidence>
<dbReference type="GO" id="GO:0043657">
    <property type="term" value="C:host cell"/>
    <property type="evidence" value="ECO:0007669"/>
    <property type="project" value="GOC"/>
</dbReference>
<dbReference type="GeneID" id="29057626"/>
<dbReference type="GO" id="GO:0055036">
    <property type="term" value="C:virion membrane"/>
    <property type="evidence" value="ECO:0007669"/>
    <property type="project" value="UniProtKB-SubCell"/>
</dbReference>
<evidence type="ECO:0000256" key="10">
    <source>
        <dbReference type="ARBA" id="ARBA00034928"/>
    </source>
</evidence>
<keyword evidence="4" id="KW-0946">Virion</keyword>
<name>A0A1C9KBI8_9POXV</name>
<gene>
    <name evidence="11" type="ORF">SKPV-WA-048</name>
</gene>
<evidence type="ECO:0000256" key="3">
    <source>
        <dbReference type="ARBA" id="ARBA00022518"/>
    </source>
</evidence>
<evidence type="ECO:0000313" key="12">
    <source>
        <dbReference type="Proteomes" id="UP000201873"/>
    </source>
</evidence>
<dbReference type="EMBL" id="KU749310">
    <property type="protein sequence ID" value="AOP31527.1"/>
    <property type="molecule type" value="Genomic_DNA"/>
</dbReference>
<keyword evidence="7" id="KW-0472">Membrane</keyword>
<comment type="similarity">
    <text evidence="8">Belongs to the orthopoxvirus OPG056 family.</text>
</comment>
<evidence type="ECO:0000256" key="8">
    <source>
        <dbReference type="ARBA" id="ARBA00034745"/>
    </source>
</evidence>
<keyword evidence="10" id="KW-1188">Viral release from host cell</keyword>
<proteinExistence type="inferred from homology"/>
<keyword evidence="12" id="KW-1185">Reference proteome</keyword>
<protein>
    <recommendedName>
        <fullName evidence="9">Protein OPG056</fullName>
    </recommendedName>
</protein>
<reference evidence="11 12" key="1">
    <citation type="journal article" date="2016" name="Virus Genes">
        <title>The genomes of three North American orthopoxviruses.</title>
        <authorList>
            <person name="Smithson C."/>
            <person name="Tang N."/>
            <person name="Sammons S."/>
            <person name="Frace M."/>
            <person name="Batra D."/>
            <person name="Li Y."/>
            <person name="Emerson G.L."/>
            <person name="Carroll D.S."/>
            <person name="Upton C."/>
        </authorList>
    </citation>
    <scope>NUCLEOTIDE SEQUENCE [LARGE SCALE GENOMIC DNA]</scope>
    <source>
        <strain evidence="11 12">WA</strain>
    </source>
</reference>